<gene>
    <name evidence="1" type="ORF">LWC34_42855</name>
</gene>
<sequence length="89" mass="9521">MDRPPDDFPQHLNDSGADRANLSQCEQVREVTGCVAIFPGEGLHCDEGFQGGNVKAEGRYVAISHLDGAGLDRPPASFGIEQSNLNPDL</sequence>
<dbReference type="Proteomes" id="UP001521150">
    <property type="component" value="Unassembled WGS sequence"/>
</dbReference>
<name>A0ABS8ZPJ9_9PSEU</name>
<reference evidence="1 2" key="1">
    <citation type="submission" date="2021-12" db="EMBL/GenBank/DDBJ databases">
        <title>Genome sequence of Kibdelosporangium philippinense ATCC 49844.</title>
        <authorList>
            <person name="Fedorov E.A."/>
            <person name="Omeragic M."/>
            <person name="Shalygina K.F."/>
            <person name="Maclea K.S."/>
        </authorList>
    </citation>
    <scope>NUCLEOTIDE SEQUENCE [LARGE SCALE GENOMIC DNA]</scope>
    <source>
        <strain evidence="1 2">ATCC 49844</strain>
    </source>
</reference>
<keyword evidence="2" id="KW-1185">Reference proteome</keyword>
<dbReference type="EMBL" id="JAJVCN010000003">
    <property type="protein sequence ID" value="MCE7009504.1"/>
    <property type="molecule type" value="Genomic_DNA"/>
</dbReference>
<organism evidence="1 2">
    <name type="scientific">Kibdelosporangium philippinense</name>
    <dbReference type="NCBI Taxonomy" id="211113"/>
    <lineage>
        <taxon>Bacteria</taxon>
        <taxon>Bacillati</taxon>
        <taxon>Actinomycetota</taxon>
        <taxon>Actinomycetes</taxon>
        <taxon>Pseudonocardiales</taxon>
        <taxon>Pseudonocardiaceae</taxon>
        <taxon>Kibdelosporangium</taxon>
    </lineage>
</organism>
<protein>
    <submittedName>
        <fullName evidence="1">Uncharacterized protein</fullName>
    </submittedName>
</protein>
<evidence type="ECO:0000313" key="2">
    <source>
        <dbReference type="Proteomes" id="UP001521150"/>
    </source>
</evidence>
<accession>A0ABS8ZPJ9</accession>
<evidence type="ECO:0000313" key="1">
    <source>
        <dbReference type="EMBL" id="MCE7009504.1"/>
    </source>
</evidence>
<comment type="caution">
    <text evidence="1">The sequence shown here is derived from an EMBL/GenBank/DDBJ whole genome shotgun (WGS) entry which is preliminary data.</text>
</comment>
<proteinExistence type="predicted"/>